<protein>
    <submittedName>
        <fullName evidence="2">Uncharacterized protein</fullName>
    </submittedName>
</protein>
<feature type="region of interest" description="Disordered" evidence="1">
    <location>
        <begin position="67"/>
        <end position="104"/>
    </location>
</feature>
<gene>
    <name evidence="2" type="ORF">POCTA_138.1.T0820057</name>
</gene>
<dbReference type="OrthoDB" id="299731at2759"/>
<keyword evidence="3" id="KW-1185">Reference proteome</keyword>
<dbReference type="Proteomes" id="UP000683925">
    <property type="component" value="Unassembled WGS sequence"/>
</dbReference>
<evidence type="ECO:0000313" key="2">
    <source>
        <dbReference type="EMBL" id="CAD8183931.1"/>
    </source>
</evidence>
<organism evidence="2 3">
    <name type="scientific">Paramecium octaurelia</name>
    <dbReference type="NCBI Taxonomy" id="43137"/>
    <lineage>
        <taxon>Eukaryota</taxon>
        <taxon>Sar</taxon>
        <taxon>Alveolata</taxon>
        <taxon>Ciliophora</taxon>
        <taxon>Intramacronucleata</taxon>
        <taxon>Oligohymenophorea</taxon>
        <taxon>Peniculida</taxon>
        <taxon>Parameciidae</taxon>
        <taxon>Paramecium</taxon>
    </lineage>
</organism>
<feature type="region of interest" description="Disordered" evidence="1">
    <location>
        <begin position="1"/>
        <end position="22"/>
    </location>
</feature>
<dbReference type="EMBL" id="CAJJDP010000081">
    <property type="protein sequence ID" value="CAD8183931.1"/>
    <property type="molecule type" value="Genomic_DNA"/>
</dbReference>
<comment type="caution">
    <text evidence="2">The sequence shown here is derived from an EMBL/GenBank/DDBJ whole genome shotgun (WGS) entry which is preliminary data.</text>
</comment>
<feature type="compositionally biased region" description="Polar residues" evidence="1">
    <location>
        <begin position="1"/>
        <end position="14"/>
    </location>
</feature>
<sequence>MGSQIQKSQVNMKAQLSRKIQRPQAKAEFIEVRVNDPGAPINSFLVESKNSLIENTMLNTEDQIQNHDNSQNFEPRKNTHNSNNDHIQSIKGILKNKSNMSQSSSRYFNEEAKFVRFQCRNTRFSQQRIRDVEKVKKPRKGRISTLL</sequence>
<accession>A0A8S1W3W8</accession>
<dbReference type="OMA" id="VRFQCRN"/>
<evidence type="ECO:0000256" key="1">
    <source>
        <dbReference type="SAM" id="MobiDB-lite"/>
    </source>
</evidence>
<proteinExistence type="predicted"/>
<reference evidence="2" key="1">
    <citation type="submission" date="2021-01" db="EMBL/GenBank/DDBJ databases">
        <authorList>
            <consortium name="Genoscope - CEA"/>
            <person name="William W."/>
        </authorList>
    </citation>
    <scope>NUCLEOTIDE SEQUENCE</scope>
</reference>
<evidence type="ECO:0000313" key="3">
    <source>
        <dbReference type="Proteomes" id="UP000683925"/>
    </source>
</evidence>
<dbReference type="AlphaFoldDB" id="A0A8S1W3W8"/>
<name>A0A8S1W3W8_PAROT</name>